<evidence type="ECO:0008006" key="4">
    <source>
        <dbReference type="Google" id="ProtNLM"/>
    </source>
</evidence>
<evidence type="ECO:0000256" key="1">
    <source>
        <dbReference type="SAM" id="Phobius"/>
    </source>
</evidence>
<name>A0ABV4ENX1_BREEP</name>
<keyword evidence="1" id="KW-0812">Transmembrane</keyword>
<sequence>MHQEKHAPLLYVVATSAIASIILFATSFAFFSEAPDFNSSLMFLILFGPVAIVFLIAEVLIFSLPGLSFVWRVKKNDSLMTFIWCIGVPAVVAYVLGTAGAGLMDRRREYFSYFELFQYYGAILALPTIVLFVSGIVSVPVLRRSRARKEK</sequence>
<evidence type="ECO:0000313" key="2">
    <source>
        <dbReference type="EMBL" id="MEY9259976.1"/>
    </source>
</evidence>
<accession>A0ABV4ENX1</accession>
<keyword evidence="1" id="KW-0472">Membrane</keyword>
<comment type="caution">
    <text evidence="2">The sequence shown here is derived from an EMBL/GenBank/DDBJ whole genome shotgun (WGS) entry which is preliminary data.</text>
</comment>
<feature type="transmembrane region" description="Helical" evidence="1">
    <location>
        <begin position="43"/>
        <end position="67"/>
    </location>
</feature>
<feature type="transmembrane region" description="Helical" evidence="1">
    <location>
        <begin position="9"/>
        <end position="31"/>
    </location>
</feature>
<evidence type="ECO:0000313" key="3">
    <source>
        <dbReference type="Proteomes" id="UP001565435"/>
    </source>
</evidence>
<reference evidence="2 3" key="1">
    <citation type="submission" date="2024-07" db="EMBL/GenBank/DDBJ databases">
        <title>Mealworm larvae gut microbial communities from Newark, Delaware, USA.</title>
        <authorList>
            <person name="Blenner M."/>
        </authorList>
    </citation>
    <scope>NUCLEOTIDE SEQUENCE [LARGE SCALE GENOMIC DNA]</scope>
    <source>
        <strain evidence="2 3">UD i117</strain>
    </source>
</reference>
<keyword evidence="3" id="KW-1185">Reference proteome</keyword>
<protein>
    <recommendedName>
        <fullName evidence="4">Integron gene cassette protein</fullName>
    </recommendedName>
</protein>
<proteinExistence type="predicted"/>
<gene>
    <name evidence="2" type="ORF">ABH903_003014</name>
</gene>
<keyword evidence="1" id="KW-1133">Transmembrane helix</keyword>
<feature type="transmembrane region" description="Helical" evidence="1">
    <location>
        <begin position="117"/>
        <end position="142"/>
    </location>
</feature>
<dbReference type="Proteomes" id="UP001565435">
    <property type="component" value="Unassembled WGS sequence"/>
</dbReference>
<dbReference type="RefSeq" id="WP_370036939.1">
    <property type="nucleotide sequence ID" value="NZ_JBGBYS010000021.1"/>
</dbReference>
<organism evidence="2 3">
    <name type="scientific">Brevibacterium epidermidis</name>
    <dbReference type="NCBI Taxonomy" id="1698"/>
    <lineage>
        <taxon>Bacteria</taxon>
        <taxon>Bacillati</taxon>
        <taxon>Actinomycetota</taxon>
        <taxon>Actinomycetes</taxon>
        <taxon>Micrococcales</taxon>
        <taxon>Brevibacteriaceae</taxon>
        <taxon>Brevibacterium</taxon>
    </lineage>
</organism>
<dbReference type="EMBL" id="JBGBYS010000021">
    <property type="protein sequence ID" value="MEY9259976.1"/>
    <property type="molecule type" value="Genomic_DNA"/>
</dbReference>
<feature type="transmembrane region" description="Helical" evidence="1">
    <location>
        <begin position="79"/>
        <end position="97"/>
    </location>
</feature>